<evidence type="ECO:0000313" key="2">
    <source>
        <dbReference type="Proteomes" id="UP000887013"/>
    </source>
</evidence>
<protein>
    <submittedName>
        <fullName evidence="1">Uncharacterized protein</fullName>
    </submittedName>
</protein>
<evidence type="ECO:0000313" key="1">
    <source>
        <dbReference type="EMBL" id="GFS45383.1"/>
    </source>
</evidence>
<dbReference type="EMBL" id="BMAW01044556">
    <property type="protein sequence ID" value="GFS45383.1"/>
    <property type="molecule type" value="Genomic_DNA"/>
</dbReference>
<name>A0A8X6IGT0_NEPPI</name>
<proteinExistence type="predicted"/>
<dbReference type="Proteomes" id="UP000887013">
    <property type="component" value="Unassembled WGS sequence"/>
</dbReference>
<accession>A0A8X6IGT0</accession>
<comment type="caution">
    <text evidence="1">The sequence shown here is derived from an EMBL/GenBank/DDBJ whole genome shotgun (WGS) entry which is preliminary data.</text>
</comment>
<sequence length="77" mass="8451">MSLRPVFETPPKSELDTCCLNIVTLSRAPAHPWDEQVVGEQKSAGIAQEVSASDIKSGRKCPHPLLINFCSPVLHRI</sequence>
<gene>
    <name evidence="1" type="ORF">NPIL_685801</name>
</gene>
<reference evidence="1" key="1">
    <citation type="submission" date="2020-08" db="EMBL/GenBank/DDBJ databases">
        <title>Multicomponent nature underlies the extraordinary mechanical properties of spider dragline silk.</title>
        <authorList>
            <person name="Kono N."/>
            <person name="Nakamura H."/>
            <person name="Mori M."/>
            <person name="Yoshida Y."/>
            <person name="Ohtoshi R."/>
            <person name="Malay A.D."/>
            <person name="Moran D.A.P."/>
            <person name="Tomita M."/>
            <person name="Numata K."/>
            <person name="Arakawa K."/>
        </authorList>
    </citation>
    <scope>NUCLEOTIDE SEQUENCE</scope>
</reference>
<organism evidence="1 2">
    <name type="scientific">Nephila pilipes</name>
    <name type="common">Giant wood spider</name>
    <name type="synonym">Nephila maculata</name>
    <dbReference type="NCBI Taxonomy" id="299642"/>
    <lineage>
        <taxon>Eukaryota</taxon>
        <taxon>Metazoa</taxon>
        <taxon>Ecdysozoa</taxon>
        <taxon>Arthropoda</taxon>
        <taxon>Chelicerata</taxon>
        <taxon>Arachnida</taxon>
        <taxon>Araneae</taxon>
        <taxon>Araneomorphae</taxon>
        <taxon>Entelegynae</taxon>
        <taxon>Araneoidea</taxon>
        <taxon>Nephilidae</taxon>
        <taxon>Nephila</taxon>
    </lineage>
</organism>
<keyword evidence="2" id="KW-1185">Reference proteome</keyword>
<dbReference type="AlphaFoldDB" id="A0A8X6IGT0"/>